<dbReference type="GO" id="GO:0003676">
    <property type="term" value="F:nucleic acid binding"/>
    <property type="evidence" value="ECO:0007669"/>
    <property type="project" value="InterPro"/>
</dbReference>
<comment type="caution">
    <text evidence="3">The sequence shown here is derived from an EMBL/GenBank/DDBJ whole genome shotgun (WGS) entry which is preliminary data.</text>
</comment>
<dbReference type="RefSeq" id="WP_003741878.1">
    <property type="nucleotide sequence ID" value="NZ_ACDX02000004.1"/>
</dbReference>
<dbReference type="PANTHER" id="PTHR46564">
    <property type="entry name" value="TRANSPOSASE"/>
    <property type="match status" value="1"/>
</dbReference>
<dbReference type="InterPro" id="IPR009057">
    <property type="entry name" value="Homeodomain-like_sf"/>
</dbReference>
<dbReference type="Gene3D" id="1.10.10.60">
    <property type="entry name" value="Homeodomain-like"/>
    <property type="match status" value="1"/>
</dbReference>
<dbReference type="Proteomes" id="UP000003344">
    <property type="component" value="Unassembled WGS sequence"/>
</dbReference>
<dbReference type="InterPro" id="IPR002622">
    <property type="entry name" value="Transposase_14"/>
</dbReference>
<sequence length="282" mass="32793">MAYSIDFRQKALDHYEQHGNISQTARTFRITNRTLYQWIALKKETGSLQHRTKGGNSERIDKEELRRYVAEHPDAYQYEIAQHLGCTASNVGYLLKTLKITRKKKQPSTKNKTSKKVTAYQKQLEQYSEMPKVYLDETGFDTFYYRPYAYALRGQIVKARISGKRYERMSLVAACGDRELVAPMIYKGTMDSSLFEAWFGQFLLKELKEPSVIIMDNARFHRMAVLREMAQRAGHIILPLPPYSPELNPIEKVWANIKRHLRKVMSGCLSFEQALLGIFCFV</sequence>
<dbReference type="Gene3D" id="3.30.420.10">
    <property type="entry name" value="Ribonuclease H-like superfamily/Ribonuclease H"/>
    <property type="match status" value="1"/>
</dbReference>
<dbReference type="eggNOG" id="COG3335">
    <property type="taxonomic scope" value="Bacteria"/>
</dbReference>
<dbReference type="Pfam" id="PF13358">
    <property type="entry name" value="DDE_3"/>
    <property type="match status" value="1"/>
</dbReference>
<organism evidence="3 4">
    <name type="scientific">Neisseria mucosa (strain ATCC 25996 / DSM 4631 / NCTC 10774 / M26)</name>
    <dbReference type="NCBI Taxonomy" id="546266"/>
    <lineage>
        <taxon>Bacteria</taxon>
        <taxon>Pseudomonadati</taxon>
        <taxon>Pseudomonadota</taxon>
        <taxon>Betaproteobacteria</taxon>
        <taxon>Neisseriales</taxon>
        <taxon>Neisseriaceae</taxon>
        <taxon>Neisseria</taxon>
    </lineage>
</organism>
<dbReference type="InterPro" id="IPR036397">
    <property type="entry name" value="RNaseH_sf"/>
</dbReference>
<name>D2ZUX1_NEIM2</name>
<feature type="domain" description="Tc1-like transposase DDE" evidence="2">
    <location>
        <begin position="133"/>
        <end position="263"/>
    </location>
</feature>
<evidence type="ECO:0000313" key="4">
    <source>
        <dbReference type="Proteomes" id="UP000003344"/>
    </source>
</evidence>
<feature type="domain" description="Transposase Synechocystis PCC 6803" evidence="1">
    <location>
        <begin position="1"/>
        <end position="116"/>
    </location>
</feature>
<evidence type="ECO:0000313" key="3">
    <source>
        <dbReference type="EMBL" id="EFC89127.1"/>
    </source>
</evidence>
<dbReference type="PANTHER" id="PTHR46564:SF1">
    <property type="entry name" value="TRANSPOSASE"/>
    <property type="match status" value="1"/>
</dbReference>
<accession>D2ZUX1</accession>
<dbReference type="EMBL" id="ACDX02000004">
    <property type="protein sequence ID" value="EFC89127.1"/>
    <property type="molecule type" value="Genomic_DNA"/>
</dbReference>
<evidence type="ECO:0000259" key="2">
    <source>
        <dbReference type="Pfam" id="PF13358"/>
    </source>
</evidence>
<protein>
    <submittedName>
        <fullName evidence="3">Transposase</fullName>
    </submittedName>
</protein>
<dbReference type="InterPro" id="IPR038717">
    <property type="entry name" value="Tc1-like_DDE_dom"/>
</dbReference>
<dbReference type="eggNOG" id="COG3415">
    <property type="taxonomic scope" value="Bacteria"/>
</dbReference>
<dbReference type="NCBIfam" id="NF033545">
    <property type="entry name" value="transpos_IS630"/>
    <property type="match status" value="1"/>
</dbReference>
<gene>
    <name evidence="3" type="ORF">NEIMUCOT_04412</name>
</gene>
<dbReference type="InterPro" id="IPR047655">
    <property type="entry name" value="Transpos_IS630-like"/>
</dbReference>
<dbReference type="SUPFAM" id="SSF53098">
    <property type="entry name" value="Ribonuclease H-like"/>
    <property type="match status" value="1"/>
</dbReference>
<dbReference type="STRING" id="546266.NEIMUCOT_04412"/>
<reference evidence="3 4" key="1">
    <citation type="submission" date="2009-10" db="EMBL/GenBank/DDBJ databases">
        <authorList>
            <person name="Weinstock G."/>
            <person name="Sodergren E."/>
            <person name="Clifton S."/>
            <person name="Fulton L."/>
            <person name="Fulton B."/>
            <person name="Courtney L."/>
            <person name="Fronick C."/>
            <person name="Harrison M."/>
            <person name="Strong C."/>
            <person name="Farmer C."/>
            <person name="Delahaunty K."/>
            <person name="Markovic C."/>
            <person name="Hall O."/>
            <person name="Minx P."/>
            <person name="Tomlinson C."/>
            <person name="Mitreva M."/>
            <person name="Nelson J."/>
            <person name="Hou S."/>
            <person name="Wollam A."/>
            <person name="Pepin K.H."/>
            <person name="Johnson M."/>
            <person name="Bhonagiri V."/>
            <person name="Nash W.E."/>
            <person name="Warren W."/>
            <person name="Chinwalla A."/>
            <person name="Mardis E.R."/>
            <person name="Wilson R.K."/>
        </authorList>
    </citation>
    <scope>NUCLEOTIDE SEQUENCE [LARGE SCALE GENOMIC DNA]</scope>
    <source>
        <strain evidence="4">ATCC 25996 / DSM 4631 / NCTC 10774 / M26</strain>
    </source>
</reference>
<evidence type="ECO:0000259" key="1">
    <source>
        <dbReference type="Pfam" id="PF01710"/>
    </source>
</evidence>
<proteinExistence type="predicted"/>
<dbReference type="Pfam" id="PF01710">
    <property type="entry name" value="HTH_Tnp_IS630"/>
    <property type="match status" value="1"/>
</dbReference>
<dbReference type="AlphaFoldDB" id="D2ZUX1"/>
<dbReference type="SUPFAM" id="SSF46689">
    <property type="entry name" value="Homeodomain-like"/>
    <property type="match status" value="1"/>
</dbReference>
<dbReference type="InterPro" id="IPR012337">
    <property type="entry name" value="RNaseH-like_sf"/>
</dbReference>